<comment type="subcellular location">
    <subcellularLocation>
        <location evidence="1">Cell envelope</location>
    </subcellularLocation>
</comment>
<dbReference type="RefSeq" id="WP_158034312.1">
    <property type="nucleotide sequence ID" value="NZ_ML708621.1"/>
</dbReference>
<dbReference type="Proteomes" id="UP000325957">
    <property type="component" value="Unassembled WGS sequence"/>
</dbReference>
<keyword evidence="3" id="KW-0813">Transport</keyword>
<feature type="domain" description="Fe/B12 periplasmic-binding" evidence="7">
    <location>
        <begin position="85"/>
        <end position="370"/>
    </location>
</feature>
<evidence type="ECO:0000256" key="2">
    <source>
        <dbReference type="ARBA" id="ARBA00008814"/>
    </source>
</evidence>
<feature type="chain" id="PRO_5038644900" description="Fe/B12 periplasmic-binding domain-containing protein" evidence="6">
    <location>
        <begin position="21"/>
        <end position="372"/>
    </location>
</feature>
<dbReference type="SUPFAM" id="SSF53807">
    <property type="entry name" value="Helical backbone' metal receptor"/>
    <property type="match status" value="1"/>
</dbReference>
<reference evidence="8 9" key="1">
    <citation type="submission" date="2019-05" db="EMBL/GenBank/DDBJ databases">
        <title>Kocuria coralli sp. nov., a novel actinobacterium isolated from coral reef seawater.</title>
        <authorList>
            <person name="Li J."/>
        </authorList>
    </citation>
    <scope>NUCLEOTIDE SEQUENCE [LARGE SCALE GENOMIC DNA]</scope>
    <source>
        <strain evidence="8 9">SCSIO 13007</strain>
    </source>
</reference>
<dbReference type="Gene3D" id="3.40.50.1980">
    <property type="entry name" value="Nitrogenase molybdenum iron protein domain"/>
    <property type="match status" value="2"/>
</dbReference>
<dbReference type="InterPro" id="IPR051313">
    <property type="entry name" value="Bact_iron-sidero_bind"/>
</dbReference>
<name>A0A5J5KVF1_9MICC</name>
<evidence type="ECO:0000313" key="8">
    <source>
        <dbReference type="EMBL" id="KAA9393669.1"/>
    </source>
</evidence>
<feature type="signal peptide" evidence="6">
    <location>
        <begin position="1"/>
        <end position="20"/>
    </location>
</feature>
<feature type="region of interest" description="Disordered" evidence="5">
    <location>
        <begin position="36"/>
        <end position="57"/>
    </location>
</feature>
<dbReference type="PANTHER" id="PTHR30532">
    <property type="entry name" value="IRON III DICITRATE-BINDING PERIPLASMIC PROTEIN"/>
    <property type="match status" value="1"/>
</dbReference>
<proteinExistence type="inferred from homology"/>
<feature type="compositionally biased region" description="Low complexity" evidence="5">
    <location>
        <begin position="43"/>
        <end position="56"/>
    </location>
</feature>
<accession>A0A5J5KVF1</accession>
<evidence type="ECO:0000256" key="4">
    <source>
        <dbReference type="ARBA" id="ARBA00022729"/>
    </source>
</evidence>
<dbReference type="OrthoDB" id="1846031at2"/>
<dbReference type="Pfam" id="PF01497">
    <property type="entry name" value="Peripla_BP_2"/>
    <property type="match status" value="1"/>
</dbReference>
<dbReference type="PANTHER" id="PTHR30532:SF1">
    <property type="entry name" value="IRON(3+)-HYDROXAMATE-BINDING PROTEIN FHUD"/>
    <property type="match status" value="1"/>
</dbReference>
<protein>
    <recommendedName>
        <fullName evidence="7">Fe/B12 periplasmic-binding domain-containing protein</fullName>
    </recommendedName>
</protein>
<organism evidence="8 9">
    <name type="scientific">Kocuria coralli</name>
    <dbReference type="NCBI Taxonomy" id="1461025"/>
    <lineage>
        <taxon>Bacteria</taxon>
        <taxon>Bacillati</taxon>
        <taxon>Actinomycetota</taxon>
        <taxon>Actinomycetes</taxon>
        <taxon>Micrococcales</taxon>
        <taxon>Micrococcaceae</taxon>
        <taxon>Kocuria</taxon>
    </lineage>
</organism>
<dbReference type="PROSITE" id="PS51257">
    <property type="entry name" value="PROKAR_LIPOPROTEIN"/>
    <property type="match status" value="1"/>
</dbReference>
<dbReference type="AlphaFoldDB" id="A0A5J5KVF1"/>
<dbReference type="EMBL" id="SZWF01000015">
    <property type="protein sequence ID" value="KAA9393669.1"/>
    <property type="molecule type" value="Genomic_DNA"/>
</dbReference>
<sequence>MNKKLSVLQAPRLRTGAAVATAVVLAFGLGACGDSGNGGSGSGDSSTSADGGSALLPEAEGTTQYPLTLDSPWGETSLEQRPERVAVLAGEHDGEYLSMLGVTPVFAPSDIEEMVWMQDAFPQEIENTAEVDWNEPPYEALAAAKPDLIVATFNIDQSKYDRLKTIAPVATVSGENGEPEAGETWEQRMTDVGEALDLKAAAEEKIGEQEETVAKVREDHPEFDGKTITYAVYYDTETGLNFNNVSGSNSEAVFSDMGFAENPNSSKFVNDPTVSNEKLPELDADVMLISDNSARGESASTINTIKDLDLYKNLPVVKNGHTVDYLNTIDGFEVDGEAHEGNVAWALHVAGPMGEVWATETLAPLLSDAIQD</sequence>
<comment type="caution">
    <text evidence="8">The sequence shown here is derived from an EMBL/GenBank/DDBJ whole genome shotgun (WGS) entry which is preliminary data.</text>
</comment>
<keyword evidence="4 6" id="KW-0732">Signal</keyword>
<dbReference type="GO" id="GO:0030288">
    <property type="term" value="C:outer membrane-bounded periplasmic space"/>
    <property type="evidence" value="ECO:0007669"/>
    <property type="project" value="TreeGrafter"/>
</dbReference>
<evidence type="ECO:0000313" key="9">
    <source>
        <dbReference type="Proteomes" id="UP000325957"/>
    </source>
</evidence>
<dbReference type="GO" id="GO:1901678">
    <property type="term" value="P:iron coordination entity transport"/>
    <property type="evidence" value="ECO:0007669"/>
    <property type="project" value="UniProtKB-ARBA"/>
</dbReference>
<keyword evidence="9" id="KW-1185">Reference proteome</keyword>
<evidence type="ECO:0000256" key="1">
    <source>
        <dbReference type="ARBA" id="ARBA00004196"/>
    </source>
</evidence>
<evidence type="ECO:0000256" key="6">
    <source>
        <dbReference type="SAM" id="SignalP"/>
    </source>
</evidence>
<evidence type="ECO:0000256" key="5">
    <source>
        <dbReference type="SAM" id="MobiDB-lite"/>
    </source>
</evidence>
<evidence type="ECO:0000256" key="3">
    <source>
        <dbReference type="ARBA" id="ARBA00022448"/>
    </source>
</evidence>
<evidence type="ECO:0000259" key="7">
    <source>
        <dbReference type="PROSITE" id="PS50983"/>
    </source>
</evidence>
<gene>
    <name evidence="8" type="ORF">FCK90_10805</name>
</gene>
<dbReference type="PROSITE" id="PS50983">
    <property type="entry name" value="FE_B12_PBP"/>
    <property type="match status" value="1"/>
</dbReference>
<dbReference type="InterPro" id="IPR002491">
    <property type="entry name" value="ABC_transptr_periplasmic_BD"/>
</dbReference>
<comment type="similarity">
    <text evidence="2">Belongs to the bacterial solute-binding protein 8 family.</text>
</comment>